<proteinExistence type="predicted"/>
<accession>A0A1J3F2M6</accession>
<reference evidence="1" key="1">
    <citation type="submission" date="2016-07" db="EMBL/GenBank/DDBJ databases">
        <title>De novo transcriptome assembly of four accessions of the metal hyperaccumulator plant Noccaea caerulescens.</title>
        <authorList>
            <person name="Blande D."/>
            <person name="Halimaa P."/>
            <person name="Tervahauta A.I."/>
            <person name="Aarts M.G."/>
            <person name="Karenlampi S.O."/>
        </authorList>
    </citation>
    <scope>NUCLEOTIDE SEQUENCE</scope>
</reference>
<dbReference type="EMBL" id="GEVK01014398">
    <property type="protein sequence ID" value="JAU38434.1"/>
    <property type="molecule type" value="Transcribed_RNA"/>
</dbReference>
<organism evidence="1">
    <name type="scientific">Noccaea caerulescens</name>
    <name type="common">Alpine penny-cress</name>
    <name type="synonym">Thlaspi caerulescens</name>
    <dbReference type="NCBI Taxonomy" id="107243"/>
    <lineage>
        <taxon>Eukaryota</taxon>
        <taxon>Viridiplantae</taxon>
        <taxon>Streptophyta</taxon>
        <taxon>Embryophyta</taxon>
        <taxon>Tracheophyta</taxon>
        <taxon>Spermatophyta</taxon>
        <taxon>Magnoliopsida</taxon>
        <taxon>eudicotyledons</taxon>
        <taxon>Gunneridae</taxon>
        <taxon>Pentapetalae</taxon>
        <taxon>rosids</taxon>
        <taxon>malvids</taxon>
        <taxon>Brassicales</taxon>
        <taxon>Brassicaceae</taxon>
        <taxon>Coluteocarpeae</taxon>
        <taxon>Noccaea</taxon>
    </lineage>
</organism>
<evidence type="ECO:0000313" key="1">
    <source>
        <dbReference type="EMBL" id="JAU38434.1"/>
    </source>
</evidence>
<dbReference type="AlphaFoldDB" id="A0A1J3F2M6"/>
<protein>
    <submittedName>
        <fullName evidence="1">Uncharacterized protein</fullName>
    </submittedName>
</protein>
<sequence>MVIDYSVLCALRNFVKREDGIHDWLFAADAENVVPVVEESDGQAEEEVELLHLDSMSMEHVADSLRDSIAFTMWDDFMNKWEEW</sequence>
<name>A0A1J3F2M6_NOCCA</name>
<gene>
    <name evidence="1" type="ORF">LC_TR7364_c5_g1_i1_g.24803</name>
</gene>